<feature type="binding site" evidence="9">
    <location>
        <position position="162"/>
    </location>
    <ligand>
        <name>substrate</name>
    </ligand>
</feature>
<reference evidence="11 12" key="1">
    <citation type="submission" date="2024-02" db="EMBL/GenBank/DDBJ databases">
        <title>Bacteria isolated from the canopy kelp, Nereocystis luetkeana.</title>
        <authorList>
            <person name="Pfister C.A."/>
            <person name="Younker I.T."/>
            <person name="Light S.H."/>
        </authorList>
    </citation>
    <scope>NUCLEOTIDE SEQUENCE [LARGE SCALE GENOMIC DNA]</scope>
    <source>
        <strain evidence="11 12">TI.1.05</strain>
    </source>
</reference>
<gene>
    <name evidence="9 11" type="primary">argB</name>
    <name evidence="11" type="ORF">V6256_05750</name>
</gene>
<keyword evidence="12" id="KW-1185">Reference proteome</keyword>
<feature type="binding site" evidence="9">
    <location>
        <begin position="48"/>
        <end position="49"/>
    </location>
    <ligand>
        <name>substrate</name>
    </ligand>
</feature>
<evidence type="ECO:0000256" key="2">
    <source>
        <dbReference type="ARBA" id="ARBA00022571"/>
    </source>
</evidence>
<dbReference type="Pfam" id="PF00696">
    <property type="entry name" value="AA_kinase"/>
    <property type="match status" value="1"/>
</dbReference>
<sequence>MTQTQKKPLLIKIGGAVLESEQALTNLFSALTEYLAIEKRPLLIVHGGGVIVEDVLSKMNIKSEKKNGLRITPFDQIPYVAGALAGTSNKLLMAKALQAGLSAVGLSLADGFSCSVKQMDPDLGAVGICSPNNPTLINSLLAGDFLPVISSIAIGEDAKLYNVNADQAAIAICELIGAELVFLSDVDGVWNADKQVIAELNTQLAEQLITEDVIKDGMAVKVKAALQAADELGYVMLASWKNPENLVSLLAGKAVGTKVIK</sequence>
<keyword evidence="2 9" id="KW-0055">Arginine biosynthesis</keyword>
<dbReference type="PANTHER" id="PTHR23342:SF0">
    <property type="entry name" value="N-ACETYLGLUTAMATE SYNTHASE, MITOCHONDRIAL"/>
    <property type="match status" value="1"/>
</dbReference>
<keyword evidence="7 9" id="KW-0067">ATP-binding</keyword>
<feature type="site" description="Transition state stabilizer" evidence="9">
    <location>
        <position position="221"/>
    </location>
</feature>
<evidence type="ECO:0000256" key="5">
    <source>
        <dbReference type="ARBA" id="ARBA00022741"/>
    </source>
</evidence>
<keyword evidence="3 9" id="KW-0028">Amino-acid biosynthesis</keyword>
<dbReference type="InterPro" id="IPR004662">
    <property type="entry name" value="AcgluKinase_fam"/>
</dbReference>
<dbReference type="SUPFAM" id="SSF53633">
    <property type="entry name" value="Carbamate kinase-like"/>
    <property type="match status" value="1"/>
</dbReference>
<keyword evidence="4 9" id="KW-0808">Transferase</keyword>
<protein>
    <recommendedName>
        <fullName evidence="9">Acetylglutamate kinase</fullName>
        <ecNumber evidence="9">2.7.2.8</ecNumber>
    </recommendedName>
    <alternativeName>
        <fullName evidence="9">N-acetyl-L-glutamate 5-phosphotransferase</fullName>
    </alternativeName>
    <alternativeName>
        <fullName evidence="9">NAG kinase</fullName>
        <shortName evidence="9">NAGK</shortName>
    </alternativeName>
</protein>
<evidence type="ECO:0000256" key="4">
    <source>
        <dbReference type="ARBA" id="ARBA00022679"/>
    </source>
</evidence>
<keyword evidence="5 9" id="KW-0547">Nucleotide-binding</keyword>
<dbReference type="EMBL" id="JBAKAZ010000015">
    <property type="protein sequence ID" value="MEL0629105.1"/>
    <property type="molecule type" value="Genomic_DNA"/>
</dbReference>
<evidence type="ECO:0000313" key="11">
    <source>
        <dbReference type="EMBL" id="MEL0629105.1"/>
    </source>
</evidence>
<dbReference type="PIRSF" id="PIRSF000728">
    <property type="entry name" value="NAGK"/>
    <property type="match status" value="1"/>
</dbReference>
<feature type="domain" description="Aspartate/glutamate/uridylate kinase" evidence="10">
    <location>
        <begin position="9"/>
        <end position="231"/>
    </location>
</feature>
<dbReference type="HAMAP" id="MF_00082">
    <property type="entry name" value="ArgB"/>
    <property type="match status" value="1"/>
</dbReference>
<evidence type="ECO:0000256" key="9">
    <source>
        <dbReference type="HAMAP-Rule" id="MF_00082"/>
    </source>
</evidence>
<dbReference type="Gene3D" id="3.40.1160.10">
    <property type="entry name" value="Acetylglutamate kinase-like"/>
    <property type="match status" value="1"/>
</dbReference>
<dbReference type="InterPro" id="IPR001048">
    <property type="entry name" value="Asp/Glu/Uridylate_kinase"/>
</dbReference>
<comment type="caution">
    <text evidence="11">The sequence shown here is derived from an EMBL/GenBank/DDBJ whole genome shotgun (WGS) entry which is preliminary data.</text>
</comment>
<dbReference type="NCBIfam" id="TIGR00761">
    <property type="entry name" value="argB"/>
    <property type="match status" value="1"/>
</dbReference>
<comment type="pathway">
    <text evidence="1 9">Amino-acid biosynthesis; L-arginine biosynthesis; N(2)-acetyl-L-ornithine from L-glutamate: step 2/4.</text>
</comment>
<dbReference type="PANTHER" id="PTHR23342">
    <property type="entry name" value="N-ACETYLGLUTAMATE SYNTHASE"/>
    <property type="match status" value="1"/>
</dbReference>
<dbReference type="RefSeq" id="WP_341597118.1">
    <property type="nucleotide sequence ID" value="NZ_JBAKAZ010000015.1"/>
</dbReference>
<evidence type="ECO:0000256" key="3">
    <source>
        <dbReference type="ARBA" id="ARBA00022605"/>
    </source>
</evidence>
<dbReference type="Proteomes" id="UP001369082">
    <property type="component" value="Unassembled WGS sequence"/>
</dbReference>
<accession>A0ABU9GP61</accession>
<evidence type="ECO:0000256" key="1">
    <source>
        <dbReference type="ARBA" id="ARBA00004828"/>
    </source>
</evidence>
<comment type="similarity">
    <text evidence="9">Belongs to the acetylglutamate kinase family. ArgB subfamily.</text>
</comment>
<keyword evidence="9" id="KW-0963">Cytoplasm</keyword>
<keyword evidence="6 9" id="KW-0418">Kinase</keyword>
<dbReference type="GO" id="GO:0003991">
    <property type="term" value="F:acetylglutamate kinase activity"/>
    <property type="evidence" value="ECO:0007669"/>
    <property type="project" value="UniProtKB-EC"/>
</dbReference>
<evidence type="ECO:0000256" key="6">
    <source>
        <dbReference type="ARBA" id="ARBA00022777"/>
    </source>
</evidence>
<evidence type="ECO:0000259" key="10">
    <source>
        <dbReference type="Pfam" id="PF00696"/>
    </source>
</evidence>
<dbReference type="InterPro" id="IPR036393">
    <property type="entry name" value="AceGlu_kinase-like_sf"/>
</dbReference>
<dbReference type="InterPro" id="IPR037528">
    <property type="entry name" value="ArgB"/>
</dbReference>
<proteinExistence type="inferred from homology"/>
<comment type="catalytic activity">
    <reaction evidence="8 9">
        <text>N-acetyl-L-glutamate + ATP = N-acetyl-L-glutamyl 5-phosphate + ADP</text>
        <dbReference type="Rhea" id="RHEA:14629"/>
        <dbReference type="ChEBI" id="CHEBI:30616"/>
        <dbReference type="ChEBI" id="CHEBI:44337"/>
        <dbReference type="ChEBI" id="CHEBI:57936"/>
        <dbReference type="ChEBI" id="CHEBI:456216"/>
        <dbReference type="EC" id="2.7.2.8"/>
    </reaction>
</comment>
<comment type="subcellular location">
    <subcellularLocation>
        <location evidence="9">Cytoplasm</location>
    </subcellularLocation>
</comment>
<feature type="binding site" evidence="9">
    <location>
        <position position="70"/>
    </location>
    <ligand>
        <name>substrate</name>
    </ligand>
</feature>
<name>A0ABU9GP61_9GAMM</name>
<evidence type="ECO:0000256" key="8">
    <source>
        <dbReference type="ARBA" id="ARBA00048141"/>
    </source>
</evidence>
<feature type="site" description="Transition state stabilizer" evidence="9">
    <location>
        <position position="12"/>
    </location>
</feature>
<evidence type="ECO:0000313" key="12">
    <source>
        <dbReference type="Proteomes" id="UP001369082"/>
    </source>
</evidence>
<organism evidence="11 12">
    <name type="scientific">Psychromonas aquatilis</name>
    <dbReference type="NCBI Taxonomy" id="2005072"/>
    <lineage>
        <taxon>Bacteria</taxon>
        <taxon>Pseudomonadati</taxon>
        <taxon>Pseudomonadota</taxon>
        <taxon>Gammaproteobacteria</taxon>
        <taxon>Alteromonadales</taxon>
        <taxon>Psychromonadaceae</taxon>
        <taxon>Psychromonas</taxon>
    </lineage>
</organism>
<comment type="function">
    <text evidence="9">Catalyzes the ATP-dependent phosphorylation of N-acetyl-L-glutamate.</text>
</comment>
<evidence type="ECO:0000256" key="7">
    <source>
        <dbReference type="ARBA" id="ARBA00022840"/>
    </source>
</evidence>
<dbReference type="EC" id="2.7.2.8" evidence="9"/>